<dbReference type="InterPro" id="IPR029016">
    <property type="entry name" value="GAF-like_dom_sf"/>
</dbReference>
<dbReference type="PANTHER" id="PTHR43719">
    <property type="entry name" value="TWO-COMPONENT HISTIDINE KINASE"/>
    <property type="match status" value="1"/>
</dbReference>
<dbReference type="PROSITE" id="PS50109">
    <property type="entry name" value="HIS_KIN"/>
    <property type="match status" value="1"/>
</dbReference>
<dbReference type="InterPro" id="IPR003594">
    <property type="entry name" value="HATPase_dom"/>
</dbReference>
<dbReference type="InterPro" id="IPR036890">
    <property type="entry name" value="HATPase_C_sf"/>
</dbReference>
<dbReference type="GO" id="GO:0000155">
    <property type="term" value="F:phosphorelay sensor kinase activity"/>
    <property type="evidence" value="ECO:0007669"/>
    <property type="project" value="InterPro"/>
</dbReference>
<feature type="region of interest" description="Disordered" evidence="11">
    <location>
        <begin position="1"/>
        <end position="30"/>
    </location>
</feature>
<feature type="region of interest" description="Disordered" evidence="11">
    <location>
        <begin position="395"/>
        <end position="415"/>
    </location>
</feature>
<feature type="domain" description="Response regulatory" evidence="14">
    <location>
        <begin position="2340"/>
        <end position="2466"/>
    </location>
</feature>
<dbReference type="SUPFAM" id="SSF52172">
    <property type="entry name" value="CheY-like"/>
    <property type="match status" value="1"/>
</dbReference>
<dbReference type="SMART" id="SM00220">
    <property type="entry name" value="S_TKc"/>
    <property type="match status" value="1"/>
</dbReference>
<evidence type="ECO:0000256" key="4">
    <source>
        <dbReference type="ARBA" id="ARBA00022679"/>
    </source>
</evidence>
<dbReference type="FunFam" id="3.40.50.2300:FF:000679">
    <property type="entry name" value="Peroxide stress-activated histidine kinase mak2"/>
    <property type="match status" value="1"/>
</dbReference>
<evidence type="ECO:0000256" key="8">
    <source>
        <dbReference type="ARBA" id="ARBA00023012"/>
    </source>
</evidence>
<dbReference type="SUPFAM" id="SSF55781">
    <property type="entry name" value="GAF domain-like"/>
    <property type="match status" value="1"/>
</dbReference>
<dbReference type="Pfam" id="PF01590">
    <property type="entry name" value="GAF"/>
    <property type="match status" value="1"/>
</dbReference>
<name>A0AB34PX30_CANAX</name>
<gene>
    <name evidence="15" type="ORF">MG3_01748</name>
</gene>
<evidence type="ECO:0000256" key="9">
    <source>
        <dbReference type="ARBA" id="ARBA00023316"/>
    </source>
</evidence>
<organism evidence="15 16">
    <name type="scientific">Candida albicans P78048</name>
    <dbReference type="NCBI Taxonomy" id="1094989"/>
    <lineage>
        <taxon>Eukaryota</taxon>
        <taxon>Fungi</taxon>
        <taxon>Dikarya</taxon>
        <taxon>Ascomycota</taxon>
        <taxon>Saccharomycotina</taxon>
        <taxon>Pichiomycetes</taxon>
        <taxon>Debaryomycetaceae</taxon>
        <taxon>Candida/Lodderomyces clade</taxon>
        <taxon>Candida</taxon>
    </lineage>
</organism>
<feature type="domain" description="Histidine kinase" evidence="13">
    <location>
        <begin position="2004"/>
        <end position="2225"/>
    </location>
</feature>
<evidence type="ECO:0000259" key="13">
    <source>
        <dbReference type="PROSITE" id="PS50109"/>
    </source>
</evidence>
<evidence type="ECO:0000256" key="3">
    <source>
        <dbReference type="ARBA" id="ARBA00022553"/>
    </source>
</evidence>
<dbReference type="SMART" id="SM00387">
    <property type="entry name" value="HATPase_c"/>
    <property type="match status" value="1"/>
</dbReference>
<dbReference type="GO" id="GO:0071555">
    <property type="term" value="P:cell wall organization"/>
    <property type="evidence" value="ECO:0007669"/>
    <property type="project" value="UniProtKB-KW"/>
</dbReference>
<dbReference type="PROSITE" id="PS50110">
    <property type="entry name" value="RESPONSE_REGULATORY"/>
    <property type="match status" value="1"/>
</dbReference>
<reference evidence="15 16" key="1">
    <citation type="submission" date="2013-12" db="EMBL/GenBank/DDBJ databases">
        <title>The Genome Sequence of Candida albicans P78048.</title>
        <authorList>
            <consortium name="The Broad Institute Genome Sequencing Platform"/>
            <consortium name="The Broad Institute Genome Sequencing Center for Infectious Disease"/>
            <person name="Cuomo C."/>
            <person name="Bennett R."/>
            <person name="Hirakawa M."/>
            <person name="Noverr M."/>
            <person name="Mitchell A."/>
            <person name="Young S.K."/>
            <person name="Zeng Q."/>
            <person name="Gargeya S."/>
            <person name="Fitzgerald M."/>
            <person name="Abouelleil A."/>
            <person name="Alvarado L."/>
            <person name="Berlin A.M."/>
            <person name="Chapman S.B."/>
            <person name="Dewar J."/>
            <person name="Goldberg J."/>
            <person name="Griggs A."/>
            <person name="Gujja S."/>
            <person name="Hansen M."/>
            <person name="Howarth C."/>
            <person name="Imamovic A."/>
            <person name="Larimer J."/>
            <person name="McCowan C."/>
            <person name="Murphy C."/>
            <person name="Pearson M."/>
            <person name="Priest M."/>
            <person name="Roberts A."/>
            <person name="Saif S."/>
            <person name="Shea T."/>
            <person name="Sykes S."/>
            <person name="Wortman J."/>
            <person name="Nusbaum C."/>
            <person name="Birren B."/>
        </authorList>
    </citation>
    <scope>NUCLEOTIDE SEQUENCE [LARGE SCALE GENOMIC DNA]</scope>
    <source>
        <strain evidence="15 16">P78048</strain>
    </source>
</reference>
<feature type="modified residue" description="4-aspartylphosphate" evidence="10">
    <location>
        <position position="2394"/>
    </location>
</feature>
<dbReference type="Pfam" id="PF25503">
    <property type="entry name" value="TPR_CHK1"/>
    <property type="match status" value="1"/>
</dbReference>
<dbReference type="EC" id="2.7.13.3" evidence="2"/>
<dbReference type="SMART" id="SM00448">
    <property type="entry name" value="REC"/>
    <property type="match status" value="1"/>
</dbReference>
<comment type="caution">
    <text evidence="15">The sequence shown here is derived from an EMBL/GenBank/DDBJ whole genome shotgun (WGS) entry which is preliminary data.</text>
</comment>
<sequence>MSMNFFNSSEPARDHKPDQEKETVMTTEHYEFERPDVKAIRNFKFFRSDETETKKGPNLHISDLSPLESQSVPPSALSLNHSIIPDQYERRQDTPDPIHTPEISLSDYLYDQTLSPQGFDNSRENFNIHKTIASLFEDNSSVVSQESTDDTKTTLSSETCDSFSLNNASYLTNINFVQNHLQYLSQNVSGNRTSNSLPPSSSSQIDFDASNLTPDSIPGYILNKKLGSVHQSTDSVYNAIKIPQNEEYNCCTKASASQNPTNLNSKVIVRLSPNIFQNLSLSRFLNEWYILSGKHSSKEHQIWSNESLTNEYVQDKTIPTFDKESARFRPTLPINIPGILYPQEIINFCVNSHDYPLEHPSQSTDQKRFAMVYQDNDYKTFKELSMFTLHELQTRQGSYSSNESRRKSSSGFNIGVNATTTEAGSLESFSNLMQNHHLGATSTNGDPFHSKLAKFEYGVSKSPMKLIEILTDIMRVVETISVIHELGFVHNGLTSSNLLKSEKNVRDIKITGWGFAFSFTENCSQGYRNKHLAQVQDLIPYMAPEVLAITNSVVDYRSDFYSLGVIMYELVLGILPFKNSNPQKLIRMHTFENPIAPSALAPGWISEKLSGVIMKLLEKHPHNRYTDCHSLLHDLIEVKNMYISKLLDSGETILNSNLNLSDRQYYLTKENLLHPEKMGITPVFGLKESFIGRRDFLQNVTEVYNNSKNGIDLLFISGESGRGKTIILQDLRAAAVLKQDFYYSWKFSFFGADTHVYRFLVEGVQKIITQILNSSEEIQNTWRDVILTHIPIDLSILFYLIPELKVLLGKKYTSIYKHKIGMGMLKRSFKEDQTSRLEIKLRQILKEFFKLVAKQGLSIFLDDVQWCSEESWRLLCDVLDFDSSGEVRESYNIKIVVCYALNADHLENVNIEHKKISFCRYAKQSHLNLREFSIPHIPLEDAIEFLCEPYTRSHDHECNSKKSDVIANLNCTNEYPQNTCKVIPSIIQELYQSSEGNVLLLIFLTRMTKLSGKVPFQRFSVKDSYLYDHLSNSNYGTTRKEILTNYLNMGTNSDTRALLKVAALISNGSGFFFSDLIVATDLPMAEAFQLLQICIHSRIIVPTSTYYKIPMDLIASDQTPFDLTDDNIWKLATLCSYKFYHDSICTHIIKELNASGEFKELSRLCGLRFYNTITKERLLNIGGYLQMATHFRNSYEVAGPEENEKYVEVLVQAGRYAISTYNMKLSQWFFNVVGELVYNLDSKTQLKSVLTIAENHFNSREFEQCLSVVENAQRKFGFDRLIFSIQIVRCKIELGDYDEAHRIAIECLKELGVPLDDDDEYTSENSLETCLGKIPLSVADIRGILKIKRCKNSRTLLMYQLISELIVLFKLQGKDKVRRFLTAYAMSQIHTQGSSPYCAVILIDFAQSFVNETTTSGMLKAKELSIVMLSLINRAPEISLSYVQSIYEYYFSCHAVFFESIEKMSDLIHPGNASSHCTRSSYYSSFHLIVNVSKIFFSCMNGESFKMFSTFKCKSYLTGDPQMPEMDNFLYDSEMLLAGHSELNEFMRKYQSFNQTSVGKFCYYLIVLLVMSREHRFDEAADLVLKVLEDLSEKLPVSFLHHQYYLICGKVFAYHQTKTPESEEQVERILARQFERYELWASTNKPTLLPRYLLLSTYKQIRENHVDKLEILDSFEEALQTAHKFHNVYDMCWINLECARWLISINQKRHRISRMVKQGLKILRSLELNNHLRLAEIEFDEYIEDEDHRNKWAGLTNNPTLDTVTTWQQQNMPDKVSPCNDKQLVHGKQFGKKEFDSHLLRLHFDGQYTGLDLNSAIRECLAISEALDENSILTKLMASAIKYSGATYGVIVTKKNQETPFLRTIGSQHNIHTLNNMPISDDICPAQLIRHVLHTGETVNKAHDHIGFANKFENEYFQTTDKKYSVVCLPLKSSLGLFGALYLEGSDGDFGHEDLFNERKCDLLQLFCTQAAVALGKERLLLQMELAKMAAEDATDEKASFLANMSHEIRTPFNSLLSFAIFLLDTKLDSTQREYVEAIQSSAMITLNIIDGILAFSKIEHGSFTLENAPFSLNDCIETGIQVSGETILNDQIELVFCNNCPEIEFVVGDLTRFRQIVINLVGNAIKFTTKGHVLISCDSRKITDDRFEINVSVEDSGIGISKKSQNKVFGAFSQVDGSARREYGGSGLGLAISKKLTELMGGTIRFESEEGIGTTFYVSVIMDAKEYSSPPFSLNKKCLIYSQHCLTAKSISNMLNYFGSTVKVTNQKSEFSTSVQANDIIFVDRGMEPDVSCKTKVIPIDPKPFKRNKLISILKEQPSLPTKVFGNNKSNLSKQYPLRILLAEDNLLNYKVCLKHLDKLGYKADHAKDGVVVLDKCKELLEKDEKYDVILMDIQMPRKDGITATRDLKTLFHTQKKESWLPVIVALTANVAGDDKKRCLEEGMFDFITKPILPDELRRILTKVGETVNM</sequence>
<dbReference type="Gene3D" id="3.40.50.2300">
    <property type="match status" value="1"/>
</dbReference>
<dbReference type="Gene3D" id="1.10.510.10">
    <property type="entry name" value="Transferase(Phosphotransferase) domain 1"/>
    <property type="match status" value="1"/>
</dbReference>
<evidence type="ECO:0000256" key="5">
    <source>
        <dbReference type="ARBA" id="ARBA00022741"/>
    </source>
</evidence>
<dbReference type="Pfam" id="PF00069">
    <property type="entry name" value="Pkinase"/>
    <property type="match status" value="1"/>
</dbReference>
<proteinExistence type="predicted"/>
<dbReference type="Pfam" id="PF02518">
    <property type="entry name" value="HATPase_c"/>
    <property type="match status" value="1"/>
</dbReference>
<evidence type="ECO:0000259" key="12">
    <source>
        <dbReference type="PROSITE" id="PS50011"/>
    </source>
</evidence>
<evidence type="ECO:0000313" key="16">
    <source>
        <dbReference type="Proteomes" id="UP000030161"/>
    </source>
</evidence>
<feature type="compositionally biased region" description="Polar residues" evidence="11">
    <location>
        <begin position="1"/>
        <end position="10"/>
    </location>
</feature>
<dbReference type="Pfam" id="PF00512">
    <property type="entry name" value="HisKA"/>
    <property type="match status" value="1"/>
</dbReference>
<dbReference type="CDD" id="cd17546">
    <property type="entry name" value="REC_hyHK_CKI1_RcsC-like"/>
    <property type="match status" value="1"/>
</dbReference>
<dbReference type="Gene3D" id="3.30.450.40">
    <property type="match status" value="1"/>
</dbReference>
<dbReference type="InterPro" id="IPR027417">
    <property type="entry name" value="P-loop_NTPase"/>
</dbReference>
<dbReference type="FunFam" id="3.30.565.10:FF:000010">
    <property type="entry name" value="Sensor histidine kinase RcsC"/>
    <property type="match status" value="1"/>
</dbReference>
<dbReference type="InterPro" id="IPR050956">
    <property type="entry name" value="2C_system_His_kinase"/>
</dbReference>
<comment type="catalytic activity">
    <reaction evidence="1">
        <text>ATP + protein L-histidine = ADP + protein N-phospho-L-histidine.</text>
        <dbReference type="EC" id="2.7.13.3"/>
    </reaction>
</comment>
<dbReference type="InterPro" id="IPR036097">
    <property type="entry name" value="HisK_dim/P_sf"/>
</dbReference>
<dbReference type="SUPFAM" id="SSF55874">
    <property type="entry name" value="ATPase domain of HSP90 chaperone/DNA topoisomerase II/histidine kinase"/>
    <property type="match status" value="1"/>
</dbReference>
<evidence type="ECO:0000256" key="1">
    <source>
        <dbReference type="ARBA" id="ARBA00000085"/>
    </source>
</evidence>
<dbReference type="InterPro" id="IPR041664">
    <property type="entry name" value="AAA_16"/>
</dbReference>
<dbReference type="PROSITE" id="PS50011">
    <property type="entry name" value="PROTEIN_KINASE_DOM"/>
    <property type="match status" value="1"/>
</dbReference>
<dbReference type="PANTHER" id="PTHR43719:SF28">
    <property type="entry name" value="PEROXIDE STRESS-ACTIVATED HISTIDINE KINASE MAK1-RELATED"/>
    <property type="match status" value="1"/>
</dbReference>
<dbReference type="Pfam" id="PF00072">
    <property type="entry name" value="Response_reg"/>
    <property type="match status" value="1"/>
</dbReference>
<dbReference type="GO" id="GO:0097308">
    <property type="term" value="P:cellular response to farnesol"/>
    <property type="evidence" value="ECO:0007669"/>
    <property type="project" value="UniProtKB-ARBA"/>
</dbReference>
<protein>
    <recommendedName>
        <fullName evidence="2">histidine kinase</fullName>
        <ecNumber evidence="2">2.7.13.3</ecNumber>
    </recommendedName>
</protein>
<dbReference type="GO" id="GO:0036180">
    <property type="term" value="P:filamentous growth of a population of unicellular organisms in response to biotic stimulus"/>
    <property type="evidence" value="ECO:0007669"/>
    <property type="project" value="UniProtKB-ARBA"/>
</dbReference>
<dbReference type="GO" id="GO:0005524">
    <property type="term" value="F:ATP binding"/>
    <property type="evidence" value="ECO:0007669"/>
    <property type="project" value="UniProtKB-KW"/>
</dbReference>
<dbReference type="GO" id="GO:1900445">
    <property type="term" value="P:positive regulation of filamentous growth of a population of unicellular organisms in response to biotic stimulus"/>
    <property type="evidence" value="ECO:0007669"/>
    <property type="project" value="UniProtKB-ARBA"/>
</dbReference>
<dbReference type="SUPFAM" id="SSF47384">
    <property type="entry name" value="Homodimeric domain of signal transducing histidine kinase"/>
    <property type="match status" value="1"/>
</dbReference>
<dbReference type="Proteomes" id="UP000030161">
    <property type="component" value="Unassembled WGS sequence"/>
</dbReference>
<dbReference type="InterPro" id="IPR004358">
    <property type="entry name" value="Sig_transdc_His_kin-like_C"/>
</dbReference>
<keyword evidence="5" id="KW-0547">Nucleotide-binding</keyword>
<dbReference type="InterPro" id="IPR001789">
    <property type="entry name" value="Sig_transdc_resp-reg_receiver"/>
</dbReference>
<keyword evidence="8" id="KW-0902">Two-component regulatory system</keyword>
<accession>A0AB34PX30</accession>
<keyword evidence="4" id="KW-0808">Transferase</keyword>
<keyword evidence="3 10" id="KW-0597">Phosphoprotein</keyword>
<evidence type="ECO:0000259" key="14">
    <source>
        <dbReference type="PROSITE" id="PS50110"/>
    </source>
</evidence>
<feature type="region of interest" description="Disordered" evidence="11">
    <location>
        <begin position="52"/>
        <end position="75"/>
    </location>
</feature>
<dbReference type="FunFam" id="1.10.287.130:FF:000002">
    <property type="entry name" value="Two-component osmosensing histidine kinase"/>
    <property type="match status" value="1"/>
</dbReference>
<dbReference type="InterPro" id="IPR003018">
    <property type="entry name" value="GAF"/>
</dbReference>
<evidence type="ECO:0000256" key="11">
    <source>
        <dbReference type="SAM" id="MobiDB-lite"/>
    </source>
</evidence>
<dbReference type="EMBL" id="AJIX01000012">
    <property type="protein sequence ID" value="KGR14877.1"/>
    <property type="molecule type" value="Genomic_DNA"/>
</dbReference>
<dbReference type="InterPro" id="IPR011006">
    <property type="entry name" value="CheY-like_superfamily"/>
</dbReference>
<dbReference type="InterPro" id="IPR005467">
    <property type="entry name" value="His_kinase_dom"/>
</dbReference>
<keyword evidence="6" id="KW-0418">Kinase</keyword>
<evidence type="ECO:0000256" key="7">
    <source>
        <dbReference type="ARBA" id="ARBA00022840"/>
    </source>
</evidence>
<keyword evidence="9" id="KW-0961">Cell wall biogenesis/degradation</keyword>
<dbReference type="PRINTS" id="PR00344">
    <property type="entry name" value="BCTRLSENSOR"/>
</dbReference>
<dbReference type="InterPro" id="IPR003661">
    <property type="entry name" value="HisK_dim/P_dom"/>
</dbReference>
<dbReference type="GO" id="GO:0000302">
    <property type="term" value="P:response to reactive oxygen species"/>
    <property type="evidence" value="ECO:0007669"/>
    <property type="project" value="UniProtKB-ARBA"/>
</dbReference>
<evidence type="ECO:0000313" key="15">
    <source>
        <dbReference type="EMBL" id="KGR14877.1"/>
    </source>
</evidence>
<dbReference type="CDD" id="cd00082">
    <property type="entry name" value="HisKA"/>
    <property type="match status" value="1"/>
</dbReference>
<dbReference type="Gene3D" id="3.30.565.10">
    <property type="entry name" value="Histidine kinase-like ATPase, C-terminal domain"/>
    <property type="match status" value="1"/>
</dbReference>
<dbReference type="SUPFAM" id="SSF52540">
    <property type="entry name" value="P-loop containing nucleoside triphosphate hydrolases"/>
    <property type="match status" value="1"/>
</dbReference>
<dbReference type="SUPFAM" id="SSF56112">
    <property type="entry name" value="Protein kinase-like (PK-like)"/>
    <property type="match status" value="1"/>
</dbReference>
<feature type="compositionally biased region" description="Basic and acidic residues" evidence="11">
    <location>
        <begin position="11"/>
        <end position="30"/>
    </location>
</feature>
<dbReference type="Gene3D" id="1.10.287.130">
    <property type="match status" value="1"/>
</dbReference>
<dbReference type="Pfam" id="PF13191">
    <property type="entry name" value="AAA_16"/>
    <property type="match status" value="1"/>
</dbReference>
<evidence type="ECO:0000256" key="6">
    <source>
        <dbReference type="ARBA" id="ARBA00022777"/>
    </source>
</evidence>
<dbReference type="SMART" id="SM00388">
    <property type="entry name" value="HisKA"/>
    <property type="match status" value="1"/>
</dbReference>
<dbReference type="InterPro" id="IPR000719">
    <property type="entry name" value="Prot_kinase_dom"/>
</dbReference>
<feature type="domain" description="Protein kinase" evidence="12">
    <location>
        <begin position="358"/>
        <end position="636"/>
    </location>
</feature>
<keyword evidence="7" id="KW-0067">ATP-binding</keyword>
<evidence type="ECO:0000256" key="2">
    <source>
        <dbReference type="ARBA" id="ARBA00012438"/>
    </source>
</evidence>
<dbReference type="InterPro" id="IPR011009">
    <property type="entry name" value="Kinase-like_dom_sf"/>
</dbReference>
<dbReference type="CDD" id="cd16922">
    <property type="entry name" value="HATPase_EvgS-ArcB-TorS-like"/>
    <property type="match status" value="1"/>
</dbReference>
<evidence type="ECO:0000256" key="10">
    <source>
        <dbReference type="PROSITE-ProRule" id="PRU00169"/>
    </source>
</evidence>